<feature type="chain" id="PRO_5021027868" evidence="5">
    <location>
        <begin position="27"/>
        <end position="390"/>
    </location>
</feature>
<dbReference type="GO" id="GO:0006508">
    <property type="term" value="P:proteolysis"/>
    <property type="evidence" value="ECO:0007669"/>
    <property type="project" value="UniProtKB-KW"/>
</dbReference>
<dbReference type="Gene3D" id="3.90.1720.10">
    <property type="entry name" value="endopeptidase domain like (from Nostoc punctiforme)"/>
    <property type="match status" value="1"/>
</dbReference>
<dbReference type="EMBL" id="SLUO01000011">
    <property type="protein sequence ID" value="TCL56511.1"/>
    <property type="molecule type" value="Genomic_DNA"/>
</dbReference>
<dbReference type="SMART" id="SM00287">
    <property type="entry name" value="SH3b"/>
    <property type="match status" value="2"/>
</dbReference>
<dbReference type="PANTHER" id="PTHR47053">
    <property type="entry name" value="MUREIN DD-ENDOPEPTIDASE MEPH-RELATED"/>
    <property type="match status" value="1"/>
</dbReference>
<dbReference type="OrthoDB" id="9808890at2"/>
<dbReference type="InterPro" id="IPR000064">
    <property type="entry name" value="NLP_P60_dom"/>
</dbReference>
<accession>A0A4R1QTV6</accession>
<feature type="domain" description="SH3b" evidence="6">
    <location>
        <begin position="114"/>
        <end position="178"/>
    </location>
</feature>
<keyword evidence="2" id="KW-0645">Protease</keyword>
<organism evidence="8 9">
    <name type="scientific">Kineothrix alysoides</name>
    <dbReference type="NCBI Taxonomy" id="1469948"/>
    <lineage>
        <taxon>Bacteria</taxon>
        <taxon>Bacillati</taxon>
        <taxon>Bacillota</taxon>
        <taxon>Clostridia</taxon>
        <taxon>Lachnospirales</taxon>
        <taxon>Lachnospiraceae</taxon>
        <taxon>Kineothrix</taxon>
    </lineage>
</organism>
<evidence type="ECO:0000313" key="9">
    <source>
        <dbReference type="Proteomes" id="UP000295718"/>
    </source>
</evidence>
<evidence type="ECO:0000259" key="6">
    <source>
        <dbReference type="PROSITE" id="PS51781"/>
    </source>
</evidence>
<feature type="domain" description="SH3b" evidence="6">
    <location>
        <begin position="189"/>
        <end position="251"/>
    </location>
</feature>
<proteinExistence type="inferred from homology"/>
<evidence type="ECO:0000313" key="8">
    <source>
        <dbReference type="EMBL" id="TCL56511.1"/>
    </source>
</evidence>
<dbReference type="InterPro" id="IPR051202">
    <property type="entry name" value="Peptidase_C40"/>
</dbReference>
<evidence type="ECO:0000256" key="3">
    <source>
        <dbReference type="ARBA" id="ARBA00022801"/>
    </source>
</evidence>
<evidence type="ECO:0000256" key="4">
    <source>
        <dbReference type="ARBA" id="ARBA00022807"/>
    </source>
</evidence>
<keyword evidence="4" id="KW-0788">Thiol protease</keyword>
<dbReference type="Pfam" id="PF00877">
    <property type="entry name" value="NLPC_P60"/>
    <property type="match status" value="1"/>
</dbReference>
<evidence type="ECO:0000256" key="2">
    <source>
        <dbReference type="ARBA" id="ARBA00022670"/>
    </source>
</evidence>
<name>A0A4R1QTV6_9FIRM</name>
<dbReference type="STRING" id="1469948.GCA_000732725_01491"/>
<evidence type="ECO:0000256" key="5">
    <source>
        <dbReference type="SAM" id="SignalP"/>
    </source>
</evidence>
<protein>
    <submittedName>
        <fullName evidence="8">SH3 domain-containing protein</fullName>
    </submittedName>
</protein>
<dbReference type="InterPro" id="IPR038765">
    <property type="entry name" value="Papain-like_cys_pep_sf"/>
</dbReference>
<dbReference type="PANTHER" id="PTHR47053:SF1">
    <property type="entry name" value="MUREIN DD-ENDOPEPTIDASE MEPH-RELATED"/>
    <property type="match status" value="1"/>
</dbReference>
<keyword evidence="9" id="KW-1185">Reference proteome</keyword>
<reference evidence="8 9" key="1">
    <citation type="submission" date="2019-03" db="EMBL/GenBank/DDBJ databases">
        <title>Genomic Encyclopedia of Type Strains, Phase IV (KMG-IV): sequencing the most valuable type-strain genomes for metagenomic binning, comparative biology and taxonomic classification.</title>
        <authorList>
            <person name="Goeker M."/>
        </authorList>
    </citation>
    <scope>NUCLEOTIDE SEQUENCE [LARGE SCALE GENOMIC DNA]</scope>
    <source>
        <strain evidence="8 9">DSM 100556</strain>
    </source>
</reference>
<gene>
    <name evidence="8" type="ORF">EDD76_1114</name>
</gene>
<feature type="signal peptide" evidence="5">
    <location>
        <begin position="1"/>
        <end position="26"/>
    </location>
</feature>
<keyword evidence="5" id="KW-0732">Signal</keyword>
<dbReference type="PROSITE" id="PS51781">
    <property type="entry name" value="SH3B"/>
    <property type="match status" value="2"/>
</dbReference>
<dbReference type="RefSeq" id="WP_108702615.1">
    <property type="nucleotide sequence ID" value="NZ_JPNB01000001.1"/>
</dbReference>
<keyword evidence="3" id="KW-0378">Hydrolase</keyword>
<dbReference type="Proteomes" id="UP000295718">
    <property type="component" value="Unassembled WGS sequence"/>
</dbReference>
<dbReference type="GO" id="GO:0008234">
    <property type="term" value="F:cysteine-type peptidase activity"/>
    <property type="evidence" value="ECO:0007669"/>
    <property type="project" value="UniProtKB-KW"/>
</dbReference>
<dbReference type="SUPFAM" id="SSF54001">
    <property type="entry name" value="Cysteine proteinases"/>
    <property type="match status" value="1"/>
</dbReference>
<evidence type="ECO:0000256" key="1">
    <source>
        <dbReference type="ARBA" id="ARBA00007074"/>
    </source>
</evidence>
<dbReference type="Pfam" id="PF08239">
    <property type="entry name" value="SH3_3"/>
    <property type="match status" value="2"/>
</dbReference>
<feature type="domain" description="NlpC/P60" evidence="7">
    <location>
        <begin position="269"/>
        <end position="390"/>
    </location>
</feature>
<evidence type="ECO:0000259" key="7">
    <source>
        <dbReference type="PROSITE" id="PS51935"/>
    </source>
</evidence>
<comment type="similarity">
    <text evidence="1">Belongs to the peptidase C40 family.</text>
</comment>
<dbReference type="InterPro" id="IPR003646">
    <property type="entry name" value="SH3-like_bac-type"/>
</dbReference>
<dbReference type="AlphaFoldDB" id="A0A4R1QTV6"/>
<dbReference type="PROSITE" id="PS51935">
    <property type="entry name" value="NLPC_P60"/>
    <property type="match status" value="1"/>
</dbReference>
<dbReference type="Gene3D" id="2.30.30.40">
    <property type="entry name" value="SH3 Domains"/>
    <property type="match status" value="2"/>
</dbReference>
<sequence length="390" mass="41750">MKYKLTGIASMCITGMILLQNTPVYAIEGSETLEKLFVSKEVSSVANDELGTNYSIAESMAASSVLKSKAVAATEPIKESIAQPVGAAALLEAERTQAEYIAAADDAQGALWGYTNLGISNVDNNLNIRQTPADDGKLVGKLPKNAACEIIKSEGEWTLIKSGKVEGYVKSEFLLDGWNAKKRANEAMAVVAVVNTDSLKVREKPNTDCEIITMVPQGEELDVVAVEGDWVKVLIDDEENYVAAEYVSVEEKLAKAITMTELLYGQGVSDIRVDLCQYAKQFVGNPYVWGGTSLTKGTDCSGFVLSVFKNFGISLPRNSGSQAGAGTKISISEAQPGDLIFYAKGGSINHVALYIGGGQVVHASSPKTGIKISKYNYRTPAKIVRVLPQN</sequence>
<comment type="caution">
    <text evidence="8">The sequence shown here is derived from an EMBL/GenBank/DDBJ whole genome shotgun (WGS) entry which is preliminary data.</text>
</comment>